<organism evidence="1 2">
    <name type="scientific">Zea mays</name>
    <name type="common">Maize</name>
    <dbReference type="NCBI Taxonomy" id="4577"/>
    <lineage>
        <taxon>Eukaryota</taxon>
        <taxon>Viridiplantae</taxon>
        <taxon>Streptophyta</taxon>
        <taxon>Embryophyta</taxon>
        <taxon>Tracheophyta</taxon>
        <taxon>Spermatophyta</taxon>
        <taxon>Magnoliopsida</taxon>
        <taxon>Liliopsida</taxon>
        <taxon>Poales</taxon>
        <taxon>Poaceae</taxon>
        <taxon>PACMAD clade</taxon>
        <taxon>Panicoideae</taxon>
        <taxon>Andropogonodae</taxon>
        <taxon>Andropogoneae</taxon>
        <taxon>Tripsacinae</taxon>
        <taxon>Zea</taxon>
    </lineage>
</organism>
<reference evidence="1 2" key="1">
    <citation type="journal article" date="2018" name="Nat. Genet.">
        <title>Extensive intraspecific gene order and gene structural variations between Mo17 and other maize genomes.</title>
        <authorList>
            <person name="Sun S."/>
            <person name="Zhou Y."/>
            <person name="Chen J."/>
            <person name="Shi J."/>
            <person name="Zhao H."/>
            <person name="Zhao H."/>
            <person name="Song W."/>
            <person name="Zhang M."/>
            <person name="Cui Y."/>
            <person name="Dong X."/>
            <person name="Liu H."/>
            <person name="Ma X."/>
            <person name="Jiao Y."/>
            <person name="Wang B."/>
            <person name="Wei X."/>
            <person name="Stein J.C."/>
            <person name="Glaubitz J.C."/>
            <person name="Lu F."/>
            <person name="Yu G."/>
            <person name="Liang C."/>
            <person name="Fengler K."/>
            <person name="Li B."/>
            <person name="Rafalski A."/>
            <person name="Schnable P.S."/>
            <person name="Ware D.H."/>
            <person name="Buckler E.S."/>
            <person name="Lai J."/>
        </authorList>
    </citation>
    <scope>NUCLEOTIDE SEQUENCE [LARGE SCALE GENOMIC DNA]</scope>
    <source>
        <strain evidence="2">cv. Missouri 17</strain>
        <tissue evidence="1">Seedling</tissue>
    </source>
</reference>
<sequence length="47" mass="5368">MCFLGYPVLCRSHGKAGVSIHIKVLFGSSYYIRTEEDCEELVWILTC</sequence>
<comment type="caution">
    <text evidence="1">The sequence shown here is derived from an EMBL/GenBank/DDBJ whole genome shotgun (WGS) entry which is preliminary data.</text>
</comment>
<dbReference type="EMBL" id="NCVQ01000005">
    <property type="protein sequence ID" value="PWZ28257.1"/>
    <property type="molecule type" value="Genomic_DNA"/>
</dbReference>
<dbReference type="AlphaFoldDB" id="A0A3L6F9I8"/>
<dbReference type="Proteomes" id="UP000251960">
    <property type="component" value="Chromosome 4"/>
</dbReference>
<evidence type="ECO:0000313" key="2">
    <source>
        <dbReference type="Proteomes" id="UP000251960"/>
    </source>
</evidence>
<name>A0A3L6F9I8_MAIZE</name>
<evidence type="ECO:0000313" key="1">
    <source>
        <dbReference type="EMBL" id="PWZ28257.1"/>
    </source>
</evidence>
<proteinExistence type="predicted"/>
<protein>
    <submittedName>
        <fullName evidence="1">Uncharacterized protein</fullName>
    </submittedName>
</protein>
<gene>
    <name evidence="1" type="ORF">Zm00014a_032236</name>
</gene>
<accession>A0A3L6F9I8</accession>